<dbReference type="Pfam" id="PF00651">
    <property type="entry name" value="BTB"/>
    <property type="match status" value="1"/>
</dbReference>
<dbReference type="PROSITE" id="PS50237">
    <property type="entry name" value="HECT"/>
    <property type="match status" value="1"/>
</dbReference>
<dbReference type="PANTHER" id="PTHR11254">
    <property type="entry name" value="HECT DOMAIN UBIQUITIN-PROTEIN LIGASE"/>
    <property type="match status" value="1"/>
</dbReference>
<evidence type="ECO:0000259" key="23">
    <source>
        <dbReference type="PROSITE" id="PS50237"/>
    </source>
</evidence>
<feature type="domain" description="HECT" evidence="23">
    <location>
        <begin position="678"/>
        <end position="1016"/>
    </location>
</feature>
<dbReference type="InterPro" id="IPR000210">
    <property type="entry name" value="BTB/POZ_dom"/>
</dbReference>
<evidence type="ECO:0000259" key="20">
    <source>
        <dbReference type="PROSITE" id="PS50004"/>
    </source>
</evidence>
<keyword evidence="10" id="KW-0560">Oxidoreductase</keyword>
<keyword evidence="8 18" id="KW-0833">Ubl conjugation pathway</keyword>
<dbReference type="PROSITE" id="PS01159">
    <property type="entry name" value="WW_DOMAIN_1"/>
    <property type="match status" value="2"/>
</dbReference>
<feature type="region of interest" description="Disordered" evidence="19">
    <location>
        <begin position="359"/>
        <end position="453"/>
    </location>
</feature>
<proteinExistence type="inferred from homology"/>
<dbReference type="SMART" id="SM00239">
    <property type="entry name" value="C2"/>
    <property type="match status" value="1"/>
</dbReference>
<dbReference type="FunFam" id="1.25.40.420:FF:000001">
    <property type="entry name" value="Kelch-like family member 12"/>
    <property type="match status" value="1"/>
</dbReference>
<dbReference type="Gene3D" id="3.30.710.10">
    <property type="entry name" value="Potassium Channel Kv1.1, Chain A"/>
    <property type="match status" value="1"/>
</dbReference>
<comment type="function">
    <text evidence="14">Thiol-specific peroxidase that catalyzes the reduction of hydrogen peroxide and organic hydroperoxides to water and alcohols, respectively. Plays a role in cell protection against oxidative stress by detoxifying peroxides.</text>
</comment>
<feature type="compositionally biased region" description="Polar residues" evidence="19">
    <location>
        <begin position="213"/>
        <end position="253"/>
    </location>
</feature>
<evidence type="ECO:0000259" key="21">
    <source>
        <dbReference type="PROSITE" id="PS50020"/>
    </source>
</evidence>
<dbReference type="Gene3D" id="2.60.40.150">
    <property type="entry name" value="C2 domain"/>
    <property type="match status" value="1"/>
</dbReference>
<dbReference type="SUPFAM" id="SSF51045">
    <property type="entry name" value="WW domain"/>
    <property type="match status" value="3"/>
</dbReference>
<dbReference type="Gene3D" id="3.30.1020.10">
    <property type="entry name" value="Antioxidant, Horf6, Chain A, domain2"/>
    <property type="match status" value="1"/>
</dbReference>
<dbReference type="Gene3D" id="1.25.40.420">
    <property type="match status" value="1"/>
</dbReference>
<dbReference type="SUPFAM" id="SSF117281">
    <property type="entry name" value="Kelch motif"/>
    <property type="match status" value="2"/>
</dbReference>
<dbReference type="PROSITE" id="PS51352">
    <property type="entry name" value="THIOREDOXIN_2"/>
    <property type="match status" value="1"/>
</dbReference>
<evidence type="ECO:0000313" key="26">
    <source>
        <dbReference type="Proteomes" id="UP000183832"/>
    </source>
</evidence>
<keyword evidence="4" id="KW-0880">Kelch repeat</keyword>
<keyword evidence="5" id="KW-0575">Peroxidase</keyword>
<dbReference type="Pfam" id="PF00397">
    <property type="entry name" value="WW"/>
    <property type="match status" value="3"/>
</dbReference>
<dbReference type="PROSITE" id="PS50097">
    <property type="entry name" value="BTB"/>
    <property type="match status" value="1"/>
</dbReference>
<name>A0A1J1IMH2_9DIPT</name>
<comment type="catalytic activity">
    <reaction evidence="15">
        <text>a hydroperoxide + [protein]-dithiol = [protein]-disulfide + an alcohol + H2O</text>
        <dbReference type="Rhea" id="RHEA:10008"/>
        <dbReference type="Rhea" id="RHEA-COMP:10593"/>
        <dbReference type="Rhea" id="RHEA-COMP:10594"/>
        <dbReference type="ChEBI" id="CHEBI:15377"/>
        <dbReference type="ChEBI" id="CHEBI:29950"/>
        <dbReference type="ChEBI" id="CHEBI:30879"/>
        <dbReference type="ChEBI" id="CHEBI:35924"/>
        <dbReference type="ChEBI" id="CHEBI:50058"/>
    </reaction>
</comment>
<comment type="catalytic activity">
    <reaction evidence="1">
        <text>S-ubiquitinyl-[E2 ubiquitin-conjugating enzyme]-L-cysteine + [acceptor protein]-L-lysine = [E2 ubiquitin-conjugating enzyme]-L-cysteine + N(6)-ubiquitinyl-[acceptor protein]-L-lysine.</text>
        <dbReference type="EC" id="2.3.2.26"/>
    </reaction>
</comment>
<feature type="compositionally biased region" description="Polar residues" evidence="19">
    <location>
        <begin position="359"/>
        <end position="377"/>
    </location>
</feature>
<dbReference type="FunFam" id="3.30.1020.10:FF:000001">
    <property type="entry name" value="1-Cys peroxiredoxin"/>
    <property type="match status" value="1"/>
</dbReference>
<dbReference type="InterPro" id="IPR036249">
    <property type="entry name" value="Thioredoxin-like_sf"/>
</dbReference>
<dbReference type="InterPro" id="IPR000866">
    <property type="entry name" value="AhpC/TSA"/>
</dbReference>
<evidence type="ECO:0000256" key="1">
    <source>
        <dbReference type="ARBA" id="ARBA00000885"/>
    </source>
</evidence>
<evidence type="ECO:0000259" key="24">
    <source>
        <dbReference type="PROSITE" id="PS51352"/>
    </source>
</evidence>
<evidence type="ECO:0000256" key="9">
    <source>
        <dbReference type="ARBA" id="ARBA00022862"/>
    </source>
</evidence>
<keyword evidence="6" id="KW-0808">Transferase</keyword>
<dbReference type="PANTHER" id="PTHR11254:SF395">
    <property type="entry name" value="E3 UBIQUITIN-PROTEIN LIGASE SMURF1"/>
    <property type="match status" value="1"/>
</dbReference>
<keyword evidence="26" id="KW-1185">Reference proteome</keyword>
<dbReference type="GO" id="GO:0030154">
    <property type="term" value="P:cell differentiation"/>
    <property type="evidence" value="ECO:0007669"/>
    <property type="project" value="UniProtKB-ARBA"/>
</dbReference>
<dbReference type="EC" id="2.3.2.26" evidence="3"/>
<evidence type="ECO:0000259" key="22">
    <source>
        <dbReference type="PROSITE" id="PS50097"/>
    </source>
</evidence>
<evidence type="ECO:0000256" key="10">
    <source>
        <dbReference type="ARBA" id="ARBA00023002"/>
    </source>
</evidence>
<dbReference type="SMART" id="SM00456">
    <property type="entry name" value="WW"/>
    <property type="match status" value="3"/>
</dbReference>
<dbReference type="InterPro" id="IPR006652">
    <property type="entry name" value="Kelch_1"/>
</dbReference>
<dbReference type="Pfam" id="PF00168">
    <property type="entry name" value="C2"/>
    <property type="match status" value="1"/>
</dbReference>
<dbReference type="Proteomes" id="UP000183832">
    <property type="component" value="Unassembled WGS sequence"/>
</dbReference>
<dbReference type="CDD" id="cd00201">
    <property type="entry name" value="WW"/>
    <property type="match status" value="3"/>
</dbReference>
<dbReference type="Pfam" id="PF10417">
    <property type="entry name" value="1-cysPrx_C"/>
    <property type="match status" value="1"/>
</dbReference>
<evidence type="ECO:0000256" key="3">
    <source>
        <dbReference type="ARBA" id="ARBA00012485"/>
    </source>
</evidence>
<dbReference type="InterPro" id="IPR045020">
    <property type="entry name" value="PRX_1cys"/>
</dbReference>
<feature type="domain" description="BTB" evidence="22">
    <location>
        <begin position="1058"/>
        <end position="1129"/>
    </location>
</feature>
<sequence length="1829" mass="205293">MDRRNGCQKIRITILGARNLARRDLFRLPDPFAKIVVDGGQTFSTDICKATVDPKWNSYYDIFLSRGDGVTISVWNQRKMHKNLGSGFLGCVRITTSTIQRLKDTGYQRLDLCKSSPDDQTLVKGQIIISLLSRETVPGSGNPGLAIVGPTGDVRGPDDDEPIVVERQSPLPEGWEDRRTADGRVYYVNHVTRTTQWLRPTQPANLSKTLATNATNINENIQTPPGPSRSSTMNNIEQSPSNGCLNNENIPTNNRRHSSDDFINNINNEISNSDSTNSIENKTSTTSSPTAGVLGSPRNSVLVQNVNAITSNLGSLSIEANEDTLTIITTTASQIAPQPTVATPTKSSATSRITNKQTTNLSPAQQQQVPPNITAPINGSPHDARSHSPPATNTQRNDENISQPGTPQRPAEVIQNRNAADAQRSRRSTRNQDESQRRSRQRQARQIPVLLGAGIRANGARPAIDLPPGYEMRTTQQGQVYFFHIPTGVSTWHDPRIPRDFDMQNITPEQLGPLPSGWEQKKTASGRDYFVNHNNRTTQFTDPRLNGQVLNALRRSAAVAQNNVNTSTSNAQPQVAVNGPTAIIRPNNVIEHRSNIITNPAISNTVSSSPQINGRIIPDLPVGLLESDLPKYRRDLVGKLRALRAELTTLQPQSGHCRFEVSRQEIFEESYRLVMKMRPKDMRKRLMVKFRSEEGLDYGGIAREWLHLLSREMLNPQYGLFQYSRDDQYTLQINQDSSINPDHLSYFHFVGRILGIAVFHGHCLDAGFTLPFYKQLLNKPITLSDIEGVDPELHRSLTWMLENNITNVIESTFSVENNSFGILKVHELKANGQQIAVTEDNKKEYVKLYVNYRFMRGIEQQFLALQKGFCELIPNQLLRPFDERELELVICGISNIDVNDWKQYTRLKHCTPETSQVVWFWQVVESYSSEMRARLLQFVTGSSRVPLQGFKALQGNTGAATPRLFTIHLTNDVPIQNLPKAHTCFNRIDLPAYDSYQLLYDKLSQAVEETCGFAVENMPKLHDTKHNINPDSVNHTSRNYYSSFFLNLKTLHQDERFCDVELIAGGNDNHPIKAHRIVLSSSSSYFEAMFGNDVFNENKEKIVKLHSINHQILKILVDFIYTGKIEIDQINVQELLAAADMLQLLDVVAACAQYLCRELHPSNALGILRFAEAHNCKELAESANGFINSHFPEVAEHDEILEVSQQMLSRLISSELIRVDSEYQVFNAAMRWIKHEVGIRKRFVFEILANVRLSLIPIRLIETEIAQCRDMSLKIAIRSIHKDLVSRRGTLVPVGSNPRLGAKKSIYIIGGSKRESASGWTNDCIFESVIKYDIFRGEWVDVASMEVGRILPGVTTLSSKIYVVGGERGSQIFANGEVYDPISNTWEALPAMNTPRCEFGLCALGGTLWAVGGWIGEDIGDSIESYNPIKDCWETVDKLPEPRFSMGVVSFEGLIYIVGGCTQVSRHLPDLISYNPVTQEFTHLPEMQTARCQMGVAILGRYLYVVGGNSSHQEVLKSVERYSFDEEKWSNVAPMSVPRASPAVSSVDGLLYVAGGDQTREVNFYRAQITISSFESYDPLSDTWKECPSLPTSRSEAGAVFLDGIRSLIMKLNEVIPDFEAETTKGRINFYDWLGESWCVLFSHPADFTPVCSTELGRIAVHKNEFSKRNVKILAHSVDSLDSHIEWVNDIHNYCQDIRSDFPYPIIADPSRILAVKFGMMNENDIVDAETAKTVRALFIISPDKRVRLIMHYPASCGRNVDEIIRCIDSLQLTDRLKIIATPANWIPGEKVMILPDTDETEIKKIFPNGVDDVKMPSGRNYIRSTTNY</sequence>
<organism evidence="25 26">
    <name type="scientific">Clunio marinus</name>
    <dbReference type="NCBI Taxonomy" id="568069"/>
    <lineage>
        <taxon>Eukaryota</taxon>
        <taxon>Metazoa</taxon>
        <taxon>Ecdysozoa</taxon>
        <taxon>Arthropoda</taxon>
        <taxon>Hexapoda</taxon>
        <taxon>Insecta</taxon>
        <taxon>Pterygota</taxon>
        <taxon>Neoptera</taxon>
        <taxon>Endopterygota</taxon>
        <taxon>Diptera</taxon>
        <taxon>Nematocera</taxon>
        <taxon>Chironomoidea</taxon>
        <taxon>Chironomidae</taxon>
        <taxon>Clunio</taxon>
    </lineage>
</organism>
<evidence type="ECO:0000256" key="12">
    <source>
        <dbReference type="ARBA" id="ARBA00025719"/>
    </source>
</evidence>
<reference evidence="25 26" key="1">
    <citation type="submission" date="2015-04" db="EMBL/GenBank/DDBJ databases">
        <authorList>
            <person name="Syromyatnikov M.Y."/>
            <person name="Popov V.N."/>
        </authorList>
    </citation>
    <scope>NUCLEOTIDE SEQUENCE [LARGE SCALE GENOMIC DNA]</scope>
</reference>
<dbReference type="InterPro" id="IPR015915">
    <property type="entry name" value="Kelch-typ_b-propeller"/>
</dbReference>
<feature type="compositionally biased region" description="Low complexity" evidence="19">
    <location>
        <begin position="261"/>
        <end position="281"/>
    </location>
</feature>
<dbReference type="Gene3D" id="3.90.1750.10">
    <property type="entry name" value="Hect, E3 ligase catalytic domains"/>
    <property type="match status" value="1"/>
</dbReference>
<dbReference type="SMART" id="SM00225">
    <property type="entry name" value="BTB"/>
    <property type="match status" value="1"/>
</dbReference>
<dbReference type="InterPro" id="IPR035892">
    <property type="entry name" value="C2_domain_sf"/>
</dbReference>
<dbReference type="GO" id="GO:0030514">
    <property type="term" value="P:negative regulation of BMP signaling pathway"/>
    <property type="evidence" value="ECO:0007669"/>
    <property type="project" value="TreeGrafter"/>
</dbReference>
<dbReference type="InterPro" id="IPR001202">
    <property type="entry name" value="WW_dom"/>
</dbReference>
<evidence type="ECO:0000256" key="4">
    <source>
        <dbReference type="ARBA" id="ARBA00022441"/>
    </source>
</evidence>
<feature type="domain" description="WW" evidence="21">
    <location>
        <begin position="464"/>
        <end position="497"/>
    </location>
</feature>
<dbReference type="InterPro" id="IPR011705">
    <property type="entry name" value="BACK"/>
</dbReference>
<dbReference type="SUPFAM" id="SSF49562">
    <property type="entry name" value="C2 domain (Calcium/lipid-binding domain, CaLB)"/>
    <property type="match status" value="1"/>
</dbReference>
<dbReference type="FunFam" id="3.40.30.10:FF:000011">
    <property type="entry name" value="Peroxiredoxin PRX1"/>
    <property type="match status" value="1"/>
</dbReference>
<dbReference type="InterPro" id="IPR000008">
    <property type="entry name" value="C2_dom"/>
</dbReference>
<dbReference type="Pfam" id="PF01344">
    <property type="entry name" value="Kelch_1"/>
    <property type="match status" value="5"/>
</dbReference>
<dbReference type="STRING" id="568069.A0A1J1IMH2"/>
<feature type="active site" description="Glycyl thioester intermediate" evidence="18">
    <location>
        <position position="984"/>
    </location>
</feature>
<feature type="domain" description="C2" evidence="20">
    <location>
        <begin position="1"/>
        <end position="114"/>
    </location>
</feature>
<dbReference type="InterPro" id="IPR035983">
    <property type="entry name" value="Hect_E3_ubiquitin_ligase"/>
</dbReference>
<dbReference type="CDD" id="cd08382">
    <property type="entry name" value="C2_Smurf-like"/>
    <property type="match status" value="1"/>
</dbReference>
<dbReference type="FunFam" id="3.30.2410.10:FF:000001">
    <property type="entry name" value="E3 ubiquitin-protein ligase NEDD4-like"/>
    <property type="match status" value="1"/>
</dbReference>
<dbReference type="FunFam" id="3.30.2160.10:FF:000001">
    <property type="entry name" value="E3 ubiquitin-protein ligase NEDD4-like"/>
    <property type="match status" value="1"/>
</dbReference>
<dbReference type="GO" id="GO:0005737">
    <property type="term" value="C:cytoplasm"/>
    <property type="evidence" value="ECO:0007669"/>
    <property type="project" value="UniProtKB-ARBA"/>
</dbReference>
<dbReference type="PROSITE" id="PS50004">
    <property type="entry name" value="C2"/>
    <property type="match status" value="1"/>
</dbReference>
<dbReference type="GO" id="GO:0048260">
    <property type="term" value="P:positive regulation of receptor-mediated endocytosis"/>
    <property type="evidence" value="ECO:0007669"/>
    <property type="project" value="UniProtKB-ARBA"/>
</dbReference>
<feature type="compositionally biased region" description="Polar residues" evidence="19">
    <location>
        <begin position="389"/>
        <end position="406"/>
    </location>
</feature>
<evidence type="ECO:0000256" key="11">
    <source>
        <dbReference type="ARBA" id="ARBA00023284"/>
    </source>
</evidence>
<dbReference type="FunFam" id="2.20.70.10:FF:000014">
    <property type="entry name" value="E3 ubiquitin-protein ligase SMURF1"/>
    <property type="match status" value="1"/>
</dbReference>
<dbReference type="SUPFAM" id="SSF54695">
    <property type="entry name" value="POZ domain"/>
    <property type="match status" value="1"/>
</dbReference>
<dbReference type="GO" id="GO:0061630">
    <property type="term" value="F:ubiquitin protein ligase activity"/>
    <property type="evidence" value="ECO:0007669"/>
    <property type="project" value="UniProtKB-EC"/>
</dbReference>
<dbReference type="SUPFAM" id="SSF52833">
    <property type="entry name" value="Thioredoxin-like"/>
    <property type="match status" value="1"/>
</dbReference>
<dbReference type="OrthoDB" id="423283at2759"/>
<dbReference type="SUPFAM" id="SSF56204">
    <property type="entry name" value="Hect, E3 ligase catalytic domain"/>
    <property type="match status" value="1"/>
</dbReference>
<dbReference type="Gene3D" id="2.120.10.80">
    <property type="entry name" value="Kelch-type beta propeller"/>
    <property type="match status" value="2"/>
</dbReference>
<dbReference type="FunFam" id="3.90.1750.10:FF:000079">
    <property type="entry name" value="E3 ubiquitin-protein ligase"/>
    <property type="match status" value="1"/>
</dbReference>
<dbReference type="InterPro" id="IPR000569">
    <property type="entry name" value="HECT_dom"/>
</dbReference>
<dbReference type="Pfam" id="PF07707">
    <property type="entry name" value="BACK"/>
    <property type="match status" value="1"/>
</dbReference>
<dbReference type="SMART" id="SM00612">
    <property type="entry name" value="Kelch"/>
    <property type="match status" value="6"/>
</dbReference>
<evidence type="ECO:0000256" key="8">
    <source>
        <dbReference type="ARBA" id="ARBA00022786"/>
    </source>
</evidence>
<evidence type="ECO:0000256" key="18">
    <source>
        <dbReference type="PROSITE-ProRule" id="PRU00104"/>
    </source>
</evidence>
<dbReference type="InterPro" id="IPR013766">
    <property type="entry name" value="Thioredoxin_domain"/>
</dbReference>
<evidence type="ECO:0000256" key="13">
    <source>
        <dbReference type="ARBA" id="ARBA00026176"/>
    </source>
</evidence>
<dbReference type="SMART" id="SM00119">
    <property type="entry name" value="HECTc"/>
    <property type="match status" value="1"/>
</dbReference>
<feature type="region of interest" description="Disordered" evidence="19">
    <location>
        <begin position="213"/>
        <end position="296"/>
    </location>
</feature>
<dbReference type="PROSITE" id="PS50020">
    <property type="entry name" value="WW_DOMAIN_2"/>
    <property type="match status" value="3"/>
</dbReference>
<dbReference type="Pfam" id="PF00578">
    <property type="entry name" value="AhpC-TSA"/>
    <property type="match status" value="1"/>
</dbReference>
<evidence type="ECO:0000256" key="7">
    <source>
        <dbReference type="ARBA" id="ARBA00022737"/>
    </source>
</evidence>
<keyword evidence="9" id="KW-0049">Antioxidant</keyword>
<dbReference type="Gene3D" id="3.40.30.10">
    <property type="entry name" value="Glutaredoxin"/>
    <property type="match status" value="1"/>
</dbReference>
<evidence type="ECO:0000256" key="16">
    <source>
        <dbReference type="ARBA" id="ARBA00068653"/>
    </source>
</evidence>
<dbReference type="GO" id="GO:0045879">
    <property type="term" value="P:negative regulation of smoothened signaling pathway"/>
    <property type="evidence" value="ECO:0007669"/>
    <property type="project" value="UniProtKB-ARBA"/>
</dbReference>
<gene>
    <name evidence="25" type="ORF">CLUMA_CG014431</name>
</gene>
<evidence type="ECO:0000256" key="2">
    <source>
        <dbReference type="ARBA" id="ARBA00004906"/>
    </source>
</evidence>
<dbReference type="Gene3D" id="3.30.2160.10">
    <property type="entry name" value="Hect, E3 ligase catalytic domain"/>
    <property type="match status" value="1"/>
</dbReference>
<dbReference type="InterPro" id="IPR019479">
    <property type="entry name" value="Peroxiredoxin_C"/>
</dbReference>
<dbReference type="CDD" id="cd00078">
    <property type="entry name" value="HECTc"/>
    <property type="match status" value="1"/>
</dbReference>
<evidence type="ECO:0000256" key="6">
    <source>
        <dbReference type="ARBA" id="ARBA00022679"/>
    </source>
</evidence>
<keyword evidence="7" id="KW-0677">Repeat</keyword>
<keyword evidence="11" id="KW-0676">Redox-active center</keyword>
<dbReference type="Gene3D" id="3.30.2410.10">
    <property type="entry name" value="Hect, E3 ligase catalytic domain"/>
    <property type="match status" value="1"/>
</dbReference>
<dbReference type="FunFam" id="2.20.70.10:FF:000017">
    <property type="entry name" value="E3 ubiquitin-protein ligase"/>
    <property type="match status" value="1"/>
</dbReference>
<dbReference type="EMBL" id="CVRI01000055">
    <property type="protein sequence ID" value="CRL00938.1"/>
    <property type="molecule type" value="Genomic_DNA"/>
</dbReference>
<dbReference type="GO" id="GO:0043161">
    <property type="term" value="P:proteasome-mediated ubiquitin-dependent protein catabolic process"/>
    <property type="evidence" value="ECO:0007669"/>
    <property type="project" value="TreeGrafter"/>
</dbReference>
<dbReference type="InterPro" id="IPR050409">
    <property type="entry name" value="E3_ubiq-protein_ligase"/>
</dbReference>
<evidence type="ECO:0000256" key="17">
    <source>
        <dbReference type="ARBA" id="ARBA00079482"/>
    </source>
</evidence>
<dbReference type="Gene3D" id="2.20.70.10">
    <property type="match status" value="3"/>
</dbReference>
<dbReference type="SMART" id="SM00875">
    <property type="entry name" value="BACK"/>
    <property type="match status" value="1"/>
</dbReference>
<comment type="pathway">
    <text evidence="2">Protein modification; protein ubiquitination.</text>
</comment>
<evidence type="ECO:0000313" key="25">
    <source>
        <dbReference type="EMBL" id="CRL00938.1"/>
    </source>
</evidence>
<accession>A0A1J1IMH2</accession>
<evidence type="ECO:0000256" key="5">
    <source>
        <dbReference type="ARBA" id="ARBA00022559"/>
    </source>
</evidence>
<dbReference type="CDD" id="cd03016">
    <property type="entry name" value="PRX_1cys"/>
    <property type="match status" value="1"/>
</dbReference>
<dbReference type="GO" id="GO:0003779">
    <property type="term" value="F:actin binding"/>
    <property type="evidence" value="ECO:0007669"/>
    <property type="project" value="UniProtKB-KW"/>
</dbReference>
<dbReference type="UniPathway" id="UPA00143"/>
<feature type="domain" description="WW" evidence="21">
    <location>
        <begin position="512"/>
        <end position="545"/>
    </location>
</feature>
<dbReference type="GO" id="GO:0051920">
    <property type="term" value="F:peroxiredoxin activity"/>
    <property type="evidence" value="ECO:0007669"/>
    <property type="project" value="InterPro"/>
</dbReference>
<feature type="domain" description="WW" evidence="21">
    <location>
        <begin position="169"/>
        <end position="202"/>
    </location>
</feature>
<protein>
    <recommendedName>
        <fullName evidence="13">1-Cys peroxiredoxin</fullName>
        <ecNumber evidence="3">2.3.2.26</ecNumber>
    </recommendedName>
    <alternativeName>
        <fullName evidence="16">E3 ubiquitin-protein ligase SMURF1</fullName>
    </alternativeName>
    <alternativeName>
        <fullName evidence="17">HECT-type E3 ubiquitin transferase SMURF1</fullName>
    </alternativeName>
</protein>
<dbReference type="InterPro" id="IPR011333">
    <property type="entry name" value="SKP1/BTB/POZ_sf"/>
</dbReference>
<feature type="domain" description="Thioredoxin" evidence="24">
    <location>
        <begin position="1610"/>
        <end position="1773"/>
    </location>
</feature>
<dbReference type="GO" id="GO:0016567">
    <property type="term" value="P:protein ubiquitination"/>
    <property type="evidence" value="ECO:0007669"/>
    <property type="project" value="UniProtKB-UniPathway"/>
</dbReference>
<dbReference type="FunFam" id="2.60.40.150:FF:000024">
    <property type="entry name" value="E3 ubiquitin-protein ligase"/>
    <property type="match status" value="1"/>
</dbReference>
<comment type="similarity">
    <text evidence="12">Belongs to the peroxiredoxin family. Prx6 subfamily.</text>
</comment>
<evidence type="ECO:0000256" key="14">
    <source>
        <dbReference type="ARBA" id="ARBA00037420"/>
    </source>
</evidence>
<dbReference type="InterPro" id="IPR036020">
    <property type="entry name" value="WW_dom_sf"/>
</dbReference>
<dbReference type="Pfam" id="PF00632">
    <property type="entry name" value="HECT"/>
    <property type="match status" value="1"/>
</dbReference>
<evidence type="ECO:0000256" key="15">
    <source>
        <dbReference type="ARBA" id="ARBA00051132"/>
    </source>
</evidence>
<evidence type="ECO:0000256" key="19">
    <source>
        <dbReference type="SAM" id="MobiDB-lite"/>
    </source>
</evidence>